<name>A0A926E3Y8_9FIRM</name>
<dbReference type="RefSeq" id="WP_249293661.1">
    <property type="nucleotide sequence ID" value="NZ_JACRSV010000001.1"/>
</dbReference>
<comment type="subcellular location">
    <subcellularLocation>
        <location evidence="7">Cytoplasm</location>
    </subcellularLocation>
</comment>
<evidence type="ECO:0000256" key="5">
    <source>
        <dbReference type="ARBA" id="ARBA00022691"/>
    </source>
</evidence>
<dbReference type="HAMAP" id="MF_00658">
    <property type="entry name" value="23SrRNA_methyltr_H"/>
    <property type="match status" value="1"/>
</dbReference>
<dbReference type="EMBL" id="JACRSV010000001">
    <property type="protein sequence ID" value="MBC8558776.1"/>
    <property type="molecule type" value="Genomic_DNA"/>
</dbReference>
<dbReference type="Proteomes" id="UP000610760">
    <property type="component" value="Unassembled WGS sequence"/>
</dbReference>
<comment type="function">
    <text evidence="7">Specifically methylates the pseudouridine at position 1915 (m3Psi1915) in 23S rRNA.</text>
</comment>
<proteinExistence type="inferred from homology"/>
<protein>
    <recommendedName>
        <fullName evidence="7">Ribosomal RNA large subunit methyltransferase H</fullName>
        <ecNumber evidence="7">2.1.1.177</ecNumber>
    </recommendedName>
    <alternativeName>
        <fullName evidence="7">23S rRNA (pseudouridine1915-N3)-methyltransferase</fullName>
    </alternativeName>
    <alternativeName>
        <fullName evidence="7">23S rRNA m3Psi1915 methyltransferase</fullName>
    </alternativeName>
    <alternativeName>
        <fullName evidence="7">rRNA (pseudouridine-N3-)-methyltransferase RlmH</fullName>
    </alternativeName>
</protein>
<dbReference type="InterPro" id="IPR029028">
    <property type="entry name" value="Alpha/beta_knot_MTases"/>
</dbReference>
<keyword evidence="1 7" id="KW-0963">Cytoplasm</keyword>
<dbReference type="GO" id="GO:0005737">
    <property type="term" value="C:cytoplasm"/>
    <property type="evidence" value="ECO:0007669"/>
    <property type="project" value="UniProtKB-SubCell"/>
</dbReference>
<organism evidence="8 9">
    <name type="scientific">Fumia xinanensis</name>
    <dbReference type="NCBI Taxonomy" id="2763659"/>
    <lineage>
        <taxon>Bacteria</taxon>
        <taxon>Bacillati</taxon>
        <taxon>Bacillota</taxon>
        <taxon>Clostridia</taxon>
        <taxon>Eubacteriales</taxon>
        <taxon>Oscillospiraceae</taxon>
        <taxon>Fumia</taxon>
    </lineage>
</organism>
<evidence type="ECO:0000313" key="8">
    <source>
        <dbReference type="EMBL" id="MBC8558776.1"/>
    </source>
</evidence>
<evidence type="ECO:0000256" key="6">
    <source>
        <dbReference type="ARBA" id="ARBA00038303"/>
    </source>
</evidence>
<dbReference type="AlphaFoldDB" id="A0A926E3Y8"/>
<reference evidence="8" key="1">
    <citation type="submission" date="2020-08" db="EMBL/GenBank/DDBJ databases">
        <title>Genome public.</title>
        <authorList>
            <person name="Liu C."/>
            <person name="Sun Q."/>
        </authorList>
    </citation>
    <scope>NUCLEOTIDE SEQUENCE</scope>
    <source>
        <strain evidence="8">NSJ-33</strain>
    </source>
</reference>
<keyword evidence="5 7" id="KW-0949">S-adenosyl-L-methionine</keyword>
<comment type="subunit">
    <text evidence="7">Homodimer.</text>
</comment>
<gene>
    <name evidence="7 8" type="primary">rlmH</name>
    <name evidence="8" type="ORF">H8710_01705</name>
</gene>
<evidence type="ECO:0000256" key="2">
    <source>
        <dbReference type="ARBA" id="ARBA00022552"/>
    </source>
</evidence>
<feature type="binding site" evidence="7">
    <location>
        <begin position="128"/>
        <end position="133"/>
    </location>
    <ligand>
        <name>S-adenosyl-L-methionine</name>
        <dbReference type="ChEBI" id="CHEBI:59789"/>
    </ligand>
</feature>
<keyword evidence="3 7" id="KW-0489">Methyltransferase</keyword>
<evidence type="ECO:0000256" key="3">
    <source>
        <dbReference type="ARBA" id="ARBA00022603"/>
    </source>
</evidence>
<dbReference type="InterPro" id="IPR029026">
    <property type="entry name" value="tRNA_m1G_MTases_N"/>
</dbReference>
<dbReference type="PANTHER" id="PTHR33603">
    <property type="entry name" value="METHYLTRANSFERASE"/>
    <property type="match status" value="1"/>
</dbReference>
<comment type="caution">
    <text evidence="8">The sequence shown here is derived from an EMBL/GenBank/DDBJ whole genome shotgun (WGS) entry which is preliminary data.</text>
</comment>
<evidence type="ECO:0000313" key="9">
    <source>
        <dbReference type="Proteomes" id="UP000610760"/>
    </source>
</evidence>
<dbReference type="Pfam" id="PF02590">
    <property type="entry name" value="SPOUT_MTase"/>
    <property type="match status" value="1"/>
</dbReference>
<comment type="similarity">
    <text evidence="6 7">Belongs to the RNA methyltransferase RlmH family.</text>
</comment>
<sequence>MLTVTLICIGKLKEKYLRDACGEYGKRLGSFCKLNILELSEYKLSDNPSESEIQRCIQKEGASILAKLPKDSFVIPLCVEGKQYASPALAKEIEKISLSGQSGITFIIGGSYGLSDEVKNLGKLRLSMSEMTFPHQLARVMLLEQVYRCFQINSNGKYHK</sequence>
<keyword evidence="2 7" id="KW-0698">rRNA processing</keyword>
<keyword evidence="4 7" id="KW-0808">Transferase</keyword>
<evidence type="ECO:0000256" key="4">
    <source>
        <dbReference type="ARBA" id="ARBA00022679"/>
    </source>
</evidence>
<evidence type="ECO:0000256" key="7">
    <source>
        <dbReference type="HAMAP-Rule" id="MF_00658"/>
    </source>
</evidence>
<dbReference type="Gene3D" id="3.40.1280.10">
    <property type="match status" value="1"/>
</dbReference>
<comment type="catalytic activity">
    <reaction evidence="7">
        <text>pseudouridine(1915) in 23S rRNA + S-adenosyl-L-methionine = N(3)-methylpseudouridine(1915) in 23S rRNA + S-adenosyl-L-homocysteine + H(+)</text>
        <dbReference type="Rhea" id="RHEA:42752"/>
        <dbReference type="Rhea" id="RHEA-COMP:10221"/>
        <dbReference type="Rhea" id="RHEA-COMP:10222"/>
        <dbReference type="ChEBI" id="CHEBI:15378"/>
        <dbReference type="ChEBI" id="CHEBI:57856"/>
        <dbReference type="ChEBI" id="CHEBI:59789"/>
        <dbReference type="ChEBI" id="CHEBI:65314"/>
        <dbReference type="ChEBI" id="CHEBI:74486"/>
        <dbReference type="EC" id="2.1.1.177"/>
    </reaction>
</comment>
<dbReference type="InterPro" id="IPR003742">
    <property type="entry name" value="RlmH-like"/>
</dbReference>
<feature type="binding site" evidence="7">
    <location>
        <position position="109"/>
    </location>
    <ligand>
        <name>S-adenosyl-L-methionine</name>
        <dbReference type="ChEBI" id="CHEBI:59789"/>
    </ligand>
</feature>
<keyword evidence="9" id="KW-1185">Reference proteome</keyword>
<dbReference type="PANTHER" id="PTHR33603:SF1">
    <property type="entry name" value="RIBOSOMAL RNA LARGE SUBUNIT METHYLTRANSFERASE H"/>
    <property type="match status" value="1"/>
</dbReference>
<dbReference type="SUPFAM" id="SSF75217">
    <property type="entry name" value="alpha/beta knot"/>
    <property type="match status" value="1"/>
</dbReference>
<accession>A0A926E3Y8</accession>
<dbReference type="GO" id="GO:0070038">
    <property type="term" value="F:rRNA (pseudouridine-N3-)-methyltransferase activity"/>
    <property type="evidence" value="ECO:0007669"/>
    <property type="project" value="UniProtKB-UniRule"/>
</dbReference>
<dbReference type="PIRSF" id="PIRSF004505">
    <property type="entry name" value="MT_bac"/>
    <property type="match status" value="1"/>
</dbReference>
<dbReference type="EC" id="2.1.1.177" evidence="7"/>
<dbReference type="CDD" id="cd18081">
    <property type="entry name" value="RlmH-like"/>
    <property type="match status" value="1"/>
</dbReference>
<dbReference type="NCBIfam" id="NF000985">
    <property type="entry name" value="PRK00103.1-3"/>
    <property type="match status" value="1"/>
</dbReference>
<feature type="binding site" evidence="7">
    <location>
        <position position="77"/>
    </location>
    <ligand>
        <name>S-adenosyl-L-methionine</name>
        <dbReference type="ChEBI" id="CHEBI:59789"/>
    </ligand>
</feature>
<evidence type="ECO:0000256" key="1">
    <source>
        <dbReference type="ARBA" id="ARBA00022490"/>
    </source>
</evidence>